<dbReference type="GO" id="GO:0004803">
    <property type="term" value="F:transposase activity"/>
    <property type="evidence" value="ECO:0007669"/>
    <property type="project" value="TreeGrafter"/>
</dbReference>
<keyword evidence="1" id="KW-0233">DNA recombination</keyword>
<evidence type="ECO:0000313" key="4">
    <source>
        <dbReference type="Proteomes" id="UP000247980"/>
    </source>
</evidence>
<dbReference type="Proteomes" id="UP000247980">
    <property type="component" value="Unassembled WGS sequence"/>
</dbReference>
<dbReference type="GO" id="GO:0005829">
    <property type="term" value="C:cytosol"/>
    <property type="evidence" value="ECO:0007669"/>
    <property type="project" value="TreeGrafter"/>
</dbReference>
<sequence length="346" mass="39796">MGDPELPRKRQRSSPEVKQDFFDLFARLGSVTEAAKALGLDRNTCYAWIRRAGLARKRSEQPSREDFLQLRAAGLSRHEAAAQLGIHATTAQEWEHGIRRTQYGRVYPAGRAVDYKKGVTYKRESEASSSPTLEQLERVIDRRFFHLADREMIHGMLIRGCSQRAIARALGKDVSSISREIRRNSDPVSGYTPYLAHRAFVARRPRPKLAKIVANPMLKEFIQHGLRQCWSPEQISHKLVQDFPEDQDMRVCHETIYQALYFQARGGLKLEVQQALRTGRTRRKTRTGPQERTHRFKDSMINISERPAEIEDRAVPGHWEGDLVRHEALFYRAEVEDLRRCAVAAA</sequence>
<dbReference type="NCBIfam" id="NF033563">
    <property type="entry name" value="transpos_IS30"/>
    <property type="match status" value="1"/>
</dbReference>
<dbReference type="InterPro" id="IPR025246">
    <property type="entry name" value="IS30-like_HTH"/>
</dbReference>
<evidence type="ECO:0000259" key="2">
    <source>
        <dbReference type="Pfam" id="PF13936"/>
    </source>
</evidence>
<dbReference type="InterPro" id="IPR051917">
    <property type="entry name" value="Transposase-Integrase"/>
</dbReference>
<dbReference type="PANTHER" id="PTHR10948:SF23">
    <property type="entry name" value="TRANSPOSASE INSI FOR INSERTION SEQUENCE ELEMENT IS30A-RELATED"/>
    <property type="match status" value="1"/>
</dbReference>
<accession>A0A2V5IMI9</accession>
<evidence type="ECO:0000256" key="1">
    <source>
        <dbReference type="ARBA" id="ARBA00023172"/>
    </source>
</evidence>
<organism evidence="3 4">
    <name type="scientific">Arthrobacter psychrolactophilus</name>
    <dbReference type="NCBI Taxonomy" id="92442"/>
    <lineage>
        <taxon>Bacteria</taxon>
        <taxon>Bacillati</taxon>
        <taxon>Actinomycetota</taxon>
        <taxon>Actinomycetes</taxon>
        <taxon>Micrococcales</taxon>
        <taxon>Micrococcaceae</taxon>
        <taxon>Arthrobacter</taxon>
    </lineage>
</organism>
<dbReference type="Pfam" id="PF13936">
    <property type="entry name" value="HTH_38"/>
    <property type="match status" value="1"/>
</dbReference>
<protein>
    <submittedName>
        <fullName evidence="3">IS30 family transposase</fullName>
    </submittedName>
</protein>
<proteinExistence type="predicted"/>
<dbReference type="GO" id="GO:0006310">
    <property type="term" value="P:DNA recombination"/>
    <property type="evidence" value="ECO:0007669"/>
    <property type="project" value="UniProtKB-KW"/>
</dbReference>
<name>A0A2V5IMI9_9MICC</name>
<dbReference type="GO" id="GO:0032196">
    <property type="term" value="P:transposition"/>
    <property type="evidence" value="ECO:0007669"/>
    <property type="project" value="TreeGrafter"/>
</dbReference>
<dbReference type="AlphaFoldDB" id="A0A2V5IMI9"/>
<feature type="domain" description="Transposase IS30-like HTH" evidence="2">
    <location>
        <begin position="147"/>
        <end position="184"/>
    </location>
</feature>
<gene>
    <name evidence="3" type="ORF">CVS30_13575</name>
</gene>
<reference evidence="3 4" key="1">
    <citation type="submission" date="2018-05" db="EMBL/GenBank/DDBJ databases">
        <title>Genetic diversity of glacier-inhabiting Cryobacterium bacteria in China and description of Cryobacterium mengkeensis sp. nov. and Arthrobacter glacialis sp. nov.</title>
        <authorList>
            <person name="Liu Q."/>
            <person name="Xin Y.-H."/>
        </authorList>
    </citation>
    <scope>NUCLEOTIDE SEQUENCE [LARGE SCALE GENOMIC DNA]</scope>
    <source>
        <strain evidence="3 4">B7</strain>
    </source>
</reference>
<dbReference type="EMBL" id="QJVC01000016">
    <property type="protein sequence ID" value="PYI37829.1"/>
    <property type="molecule type" value="Genomic_DNA"/>
</dbReference>
<dbReference type="InterPro" id="IPR053392">
    <property type="entry name" value="Transposase_IS30-like"/>
</dbReference>
<keyword evidence="4" id="KW-1185">Reference proteome</keyword>
<comment type="caution">
    <text evidence="3">The sequence shown here is derived from an EMBL/GenBank/DDBJ whole genome shotgun (WGS) entry which is preliminary data.</text>
</comment>
<evidence type="ECO:0000313" key="3">
    <source>
        <dbReference type="EMBL" id="PYI37829.1"/>
    </source>
</evidence>
<dbReference type="PANTHER" id="PTHR10948">
    <property type="entry name" value="TRANSPOSASE"/>
    <property type="match status" value="1"/>
</dbReference>